<accession>A0A7X1AWD1</accession>
<keyword evidence="3" id="KW-1185">Reference proteome</keyword>
<dbReference type="EMBL" id="JACHVA010000045">
    <property type="protein sequence ID" value="MBC2601052.1"/>
    <property type="molecule type" value="Genomic_DNA"/>
</dbReference>
<proteinExistence type="predicted"/>
<name>A0A7X1AWD1_9BACT</name>
<gene>
    <name evidence="2" type="ORF">H5P30_04580</name>
</gene>
<evidence type="ECO:0000313" key="3">
    <source>
        <dbReference type="Proteomes" id="UP000525652"/>
    </source>
</evidence>
<dbReference type="Proteomes" id="UP000525652">
    <property type="component" value="Unassembled WGS sequence"/>
</dbReference>
<dbReference type="InterPro" id="IPR049368">
    <property type="entry name" value="FkbO_Hyg5-like_N"/>
</dbReference>
<dbReference type="Gene3D" id="3.30.1330.40">
    <property type="entry name" value="RutC-like"/>
    <property type="match status" value="1"/>
</dbReference>
<dbReference type="InterPro" id="IPR035959">
    <property type="entry name" value="RutC-like_sf"/>
</dbReference>
<protein>
    <recommendedName>
        <fullName evidence="1">Chorismatase FkbO/Hyg5-like N-terminal domain-containing protein</fullName>
    </recommendedName>
</protein>
<organism evidence="2 3">
    <name type="scientific">Puniceicoccus vermicola</name>
    <dbReference type="NCBI Taxonomy" id="388746"/>
    <lineage>
        <taxon>Bacteria</taxon>
        <taxon>Pseudomonadati</taxon>
        <taxon>Verrucomicrobiota</taxon>
        <taxon>Opitutia</taxon>
        <taxon>Puniceicoccales</taxon>
        <taxon>Puniceicoccaceae</taxon>
        <taxon>Puniceicoccus</taxon>
    </lineage>
</organism>
<dbReference type="Pfam" id="PF21168">
    <property type="entry name" value="FkbO_Hyg5-like_N"/>
    <property type="match status" value="1"/>
</dbReference>
<sequence>MPPNTPSEHQLRILFDGTHAEILRQPELTSIILPLPFLGGQVPFSSKAVPVKTDDEQGWNVYLLPHLGIHLVIGIQPIGDSLESIVEERYRDLLTFIEDNRLYRVWNYIPKINEERGGMENYRAFCSGRSKAFHAIAGDDSVALMPSASGLGCHGEDFIVLALFGPDKVDHIENPLQVPAYRYPKDYGPRPPSFSRGTIIHRGVPISLISGTAAVRGHESVGGDDIRSQTEETIRNLQSILAEREKVVPGLVDEQLHRHFTVYLRDRHDRAVVEELLGAHLLRDRDEVLWLEADICRAELKVEIEVALYPLFGK</sequence>
<evidence type="ECO:0000313" key="2">
    <source>
        <dbReference type="EMBL" id="MBC2601052.1"/>
    </source>
</evidence>
<evidence type="ECO:0000259" key="1">
    <source>
        <dbReference type="Pfam" id="PF21168"/>
    </source>
</evidence>
<dbReference type="SUPFAM" id="SSF55298">
    <property type="entry name" value="YjgF-like"/>
    <property type="match status" value="1"/>
</dbReference>
<dbReference type="RefSeq" id="WP_185691779.1">
    <property type="nucleotide sequence ID" value="NZ_JACHVA010000045.1"/>
</dbReference>
<dbReference type="AlphaFoldDB" id="A0A7X1AWD1"/>
<reference evidence="2 3" key="1">
    <citation type="submission" date="2020-07" db="EMBL/GenBank/DDBJ databases">
        <authorList>
            <person name="Feng X."/>
        </authorList>
    </citation>
    <scope>NUCLEOTIDE SEQUENCE [LARGE SCALE GENOMIC DNA]</scope>
    <source>
        <strain evidence="2 3">JCM14086</strain>
    </source>
</reference>
<feature type="domain" description="Chorismatase FkbO/Hyg5-like N-terminal" evidence="1">
    <location>
        <begin position="75"/>
        <end position="163"/>
    </location>
</feature>
<comment type="caution">
    <text evidence="2">The sequence shown here is derived from an EMBL/GenBank/DDBJ whole genome shotgun (WGS) entry which is preliminary data.</text>
</comment>